<accession>A0A5R9R902</accession>
<gene>
    <name evidence="1" type="ORF">FAS41_07465</name>
</gene>
<organism evidence="1 2">
    <name type="scientific">Pseudomonas nicosulfuronedens</name>
    <dbReference type="NCBI Taxonomy" id="2571105"/>
    <lineage>
        <taxon>Bacteria</taxon>
        <taxon>Pseudomonadati</taxon>
        <taxon>Pseudomonadota</taxon>
        <taxon>Gammaproteobacteria</taxon>
        <taxon>Pseudomonadales</taxon>
        <taxon>Pseudomonadaceae</taxon>
        <taxon>Pseudomonas</taxon>
    </lineage>
</organism>
<dbReference type="RefSeq" id="WP_138520970.1">
    <property type="nucleotide sequence ID" value="NZ_JAOCBK010000008.1"/>
</dbReference>
<sequence>MNDTPRLLLSKASIRPFSPLALLELLSLWQTRTRVRRQLATLARAHPYLIDDIGLTRRQVALEIAKPFWRA</sequence>
<evidence type="ECO:0000313" key="2">
    <source>
        <dbReference type="Proteomes" id="UP000306635"/>
    </source>
</evidence>
<protein>
    <submittedName>
        <fullName evidence="1">DUF1127 domain-containing protein</fullName>
    </submittedName>
</protein>
<evidence type="ECO:0000313" key="1">
    <source>
        <dbReference type="EMBL" id="TLX79504.1"/>
    </source>
</evidence>
<proteinExistence type="predicted"/>
<keyword evidence="2" id="KW-1185">Reference proteome</keyword>
<dbReference type="Proteomes" id="UP000306635">
    <property type="component" value="Unassembled WGS sequence"/>
</dbReference>
<dbReference type="OrthoDB" id="5588773at2"/>
<reference evidence="1 2" key="1">
    <citation type="submission" date="2019-04" db="EMBL/GenBank/DDBJ databases">
        <authorList>
            <person name="Li M."/>
        </authorList>
    </citation>
    <scope>NUCLEOTIDE SEQUENCE [LARGE SCALE GENOMIC DNA]</scope>
    <source>
        <strain evidence="1 2">LAM1902</strain>
    </source>
</reference>
<name>A0A5R9R902_9PSED</name>
<dbReference type="EMBL" id="SWDV01000005">
    <property type="protein sequence ID" value="TLX79504.1"/>
    <property type="molecule type" value="Genomic_DNA"/>
</dbReference>
<comment type="caution">
    <text evidence="1">The sequence shown here is derived from an EMBL/GenBank/DDBJ whole genome shotgun (WGS) entry which is preliminary data.</text>
</comment>
<dbReference type="AlphaFoldDB" id="A0A5R9R902"/>